<evidence type="ECO:0000259" key="2">
    <source>
        <dbReference type="Pfam" id="PF20465"/>
    </source>
</evidence>
<sequence length="380" mass="44977">MFQKSVIDSFKQDESLVATRWAAFQNYKAKIEAIKDFKEEEYQDGFLKDIFESCLGYTLKTTNPSSFNLEREKKNETDSKKADGVIYQDKQIIAIIELKAQDTKNLDKVQQQAFYYLSQHSNAKYVIISNFDEIRFYIEKSTAYEKFSLFNMDYEEFKKLHLLLSYESIKEQIPLKIKEKSNLFEQNISKELYKDFSLFRTALFENIVKNNENIDKSTLLRLTQKLCDRIIFILFAEDRGLLNTNTIKDIRKRHQDDIHDITLYGYYKIYFEAINNGNDRLQIPKYNGGLFAKDELLDSLKIDDEILDEKAQKLSNYDFASEISVNILGHIFEQSLTDLEELQANIENISFDKTKSKRKKRRVRYSRYKLSQKSKKTYKS</sequence>
<feature type="domain" description="Type I restriction enzyme R protein N-terminal" evidence="1">
    <location>
        <begin position="65"/>
        <end position="137"/>
    </location>
</feature>
<evidence type="ECO:0000313" key="3">
    <source>
        <dbReference type="EMBL" id="RBQ29957.1"/>
    </source>
</evidence>
<dbReference type="SUPFAM" id="SSF53335">
    <property type="entry name" value="S-adenosyl-L-methionine-dependent methyltransferases"/>
    <property type="match status" value="1"/>
</dbReference>
<comment type="caution">
    <text evidence="3">The sequence shown here is derived from an EMBL/GenBank/DDBJ whole genome shotgun (WGS) entry which is preliminary data.</text>
</comment>
<dbReference type="InterPro" id="IPR029464">
    <property type="entry name" value="HSDR_N"/>
</dbReference>
<evidence type="ECO:0000259" key="1">
    <source>
        <dbReference type="Pfam" id="PF13588"/>
    </source>
</evidence>
<keyword evidence="4" id="KW-1185">Reference proteome</keyword>
<protein>
    <submittedName>
        <fullName evidence="3">Uncharacterized protein</fullName>
    </submittedName>
</protein>
<dbReference type="Pfam" id="PF20465">
    <property type="entry name" value="MmeI_hel"/>
    <property type="match status" value="1"/>
</dbReference>
<dbReference type="AlphaFoldDB" id="A0A366MV68"/>
<dbReference type="EMBL" id="PDKB01000002">
    <property type="protein sequence ID" value="RBQ29957.1"/>
    <property type="molecule type" value="Genomic_DNA"/>
</dbReference>
<name>A0A366MV68_9BACT</name>
<proteinExistence type="predicted"/>
<organism evidence="3 4">
    <name type="scientific">Aliarcobacter vitoriensis</name>
    <dbReference type="NCBI Taxonomy" id="2011099"/>
    <lineage>
        <taxon>Bacteria</taxon>
        <taxon>Pseudomonadati</taxon>
        <taxon>Campylobacterota</taxon>
        <taxon>Epsilonproteobacteria</taxon>
        <taxon>Campylobacterales</taxon>
        <taxon>Arcobacteraceae</taxon>
        <taxon>Aliarcobacter</taxon>
    </lineage>
</organism>
<gene>
    <name evidence="3" type="ORF">CRU91_01370</name>
</gene>
<dbReference type="Proteomes" id="UP000252669">
    <property type="component" value="Unassembled WGS sequence"/>
</dbReference>
<dbReference type="RefSeq" id="WP_113892619.1">
    <property type="nucleotide sequence ID" value="NZ_JANJGA010000003.1"/>
</dbReference>
<dbReference type="InterPro" id="IPR046819">
    <property type="entry name" value="MmeI_hel"/>
</dbReference>
<dbReference type="InterPro" id="IPR029063">
    <property type="entry name" value="SAM-dependent_MTases_sf"/>
</dbReference>
<dbReference type="OrthoDB" id="9761012at2"/>
<evidence type="ECO:0000313" key="4">
    <source>
        <dbReference type="Proteomes" id="UP000252669"/>
    </source>
</evidence>
<feature type="domain" description="MmeI-like helicase spacer" evidence="2">
    <location>
        <begin position="224"/>
        <end position="291"/>
    </location>
</feature>
<reference evidence="3 4" key="1">
    <citation type="submission" date="2017-10" db="EMBL/GenBank/DDBJ databases">
        <title>Genomics of the genus Arcobacter.</title>
        <authorList>
            <person name="Perez-Cataluna A."/>
            <person name="Figueras M.J."/>
        </authorList>
    </citation>
    <scope>NUCLEOTIDE SEQUENCE [LARGE SCALE GENOMIC DNA]</scope>
    <source>
        <strain evidence="3 4">CECT 9230</strain>
    </source>
</reference>
<dbReference type="Pfam" id="PF13588">
    <property type="entry name" value="HSDR_N_2"/>
    <property type="match status" value="1"/>
</dbReference>
<accession>A0A366MV68</accession>